<feature type="region of interest" description="Disordered" evidence="1">
    <location>
        <begin position="92"/>
        <end position="135"/>
    </location>
</feature>
<name>A0ABV2NSE7_9HYPH</name>
<reference evidence="2 3" key="1">
    <citation type="submission" date="2024-06" db="EMBL/GenBank/DDBJ databases">
        <title>Genomics of switchgrass bacterial isolates.</title>
        <authorList>
            <person name="Shade A."/>
        </authorList>
    </citation>
    <scope>NUCLEOTIDE SEQUENCE [LARGE SCALE GENOMIC DNA]</scope>
    <source>
        <strain evidence="2 3">PvP084</strain>
    </source>
</reference>
<feature type="compositionally biased region" description="Polar residues" evidence="1">
    <location>
        <begin position="100"/>
        <end position="109"/>
    </location>
</feature>
<evidence type="ECO:0000256" key="1">
    <source>
        <dbReference type="SAM" id="MobiDB-lite"/>
    </source>
</evidence>
<proteinExistence type="predicted"/>
<keyword evidence="3" id="KW-1185">Reference proteome</keyword>
<protein>
    <submittedName>
        <fullName evidence="2">Uncharacterized protein</fullName>
    </submittedName>
</protein>
<evidence type="ECO:0000313" key="3">
    <source>
        <dbReference type="Proteomes" id="UP001549119"/>
    </source>
</evidence>
<comment type="caution">
    <text evidence="2">The sequence shown here is derived from an EMBL/GenBank/DDBJ whole genome shotgun (WGS) entry which is preliminary data.</text>
</comment>
<dbReference type="RefSeq" id="WP_209651270.1">
    <property type="nucleotide sequence ID" value="NZ_JBEPNV010000002.1"/>
</dbReference>
<dbReference type="Proteomes" id="UP001549119">
    <property type="component" value="Unassembled WGS sequence"/>
</dbReference>
<dbReference type="EMBL" id="JBEPNW010000003">
    <property type="protein sequence ID" value="MET3869454.1"/>
    <property type="molecule type" value="Genomic_DNA"/>
</dbReference>
<organism evidence="2 3">
    <name type="scientific">Methylobacterium radiotolerans</name>
    <dbReference type="NCBI Taxonomy" id="31998"/>
    <lineage>
        <taxon>Bacteria</taxon>
        <taxon>Pseudomonadati</taxon>
        <taxon>Pseudomonadota</taxon>
        <taxon>Alphaproteobacteria</taxon>
        <taxon>Hyphomicrobiales</taxon>
        <taxon>Methylobacteriaceae</taxon>
        <taxon>Methylobacterium</taxon>
    </lineage>
</organism>
<evidence type="ECO:0000313" key="2">
    <source>
        <dbReference type="EMBL" id="MET3869454.1"/>
    </source>
</evidence>
<sequence>MANAAPLADHDVREKSDLQARCALCGGLESSSPLRHHITSDRGSKSAISPILIIGAGRLLCLLVTCDAGAIHAGRTTAGLDQRHEEPAAIFQNRAVVSRPASSTQQGRSSPAARRENHDSGSHPGRSRPKMISTH</sequence>
<accession>A0ABV2NSE7</accession>
<gene>
    <name evidence="2" type="ORF">ABIC20_006832</name>
</gene>